<protein>
    <recommendedName>
        <fullName evidence="6 7">Small ribosomal subunit protein eS4</fullName>
    </recommendedName>
</protein>
<keyword evidence="2" id="KW-0699">rRNA-binding</keyword>
<dbReference type="eggNOG" id="arCOG04093">
    <property type="taxonomic scope" value="Archaea"/>
</dbReference>
<organism evidence="11 12">
    <name type="scientific">Thermofilum pendens (strain DSM 2475 / Hrk 5)</name>
    <dbReference type="NCBI Taxonomy" id="368408"/>
    <lineage>
        <taxon>Archaea</taxon>
        <taxon>Thermoproteota</taxon>
        <taxon>Thermoprotei</taxon>
        <taxon>Thermofilales</taxon>
        <taxon>Thermofilaceae</taxon>
        <taxon>Thermofilum</taxon>
    </lineage>
</organism>
<name>A1RWS3_THEPD</name>
<dbReference type="KEGG" id="tpe:Tpen_0243"/>
<dbReference type="RefSeq" id="WP_011751918.1">
    <property type="nucleotide sequence ID" value="NC_008698.1"/>
</dbReference>
<dbReference type="Pfam" id="PF00900">
    <property type="entry name" value="Ribosomal_S4e"/>
    <property type="match status" value="1"/>
</dbReference>
<keyword evidence="3 7" id="KW-0694">RNA-binding</keyword>
<dbReference type="GO" id="GO:0003735">
    <property type="term" value="F:structural constituent of ribosome"/>
    <property type="evidence" value="ECO:0007669"/>
    <property type="project" value="InterPro"/>
</dbReference>
<keyword evidence="12" id="KW-1185">Reference proteome</keyword>
<dbReference type="NCBIfam" id="NF003312">
    <property type="entry name" value="PRK04313.1"/>
    <property type="match status" value="1"/>
</dbReference>
<evidence type="ECO:0000256" key="5">
    <source>
        <dbReference type="ARBA" id="ARBA00023274"/>
    </source>
</evidence>
<keyword evidence="4 7" id="KW-0689">Ribosomal protein</keyword>
<dbReference type="PROSITE" id="PS50889">
    <property type="entry name" value="S4"/>
    <property type="match status" value="1"/>
</dbReference>
<dbReference type="GO" id="GO:0019843">
    <property type="term" value="F:rRNA binding"/>
    <property type="evidence" value="ECO:0007669"/>
    <property type="project" value="UniProtKB-KW"/>
</dbReference>
<feature type="domain" description="Small ribosomal subunit protein eS4 central region" evidence="8">
    <location>
        <begin position="99"/>
        <end position="180"/>
    </location>
</feature>
<dbReference type="HAMAP" id="MF_00485">
    <property type="entry name" value="Ribosomal_eS4"/>
    <property type="match status" value="1"/>
</dbReference>
<dbReference type="InterPro" id="IPR013845">
    <property type="entry name" value="Ribosomal_eS4_central_region"/>
</dbReference>
<dbReference type="HOGENOM" id="CLU_060400_0_0_2"/>
<dbReference type="STRING" id="368408.Tpen_0243"/>
<evidence type="ECO:0000256" key="2">
    <source>
        <dbReference type="ARBA" id="ARBA00022730"/>
    </source>
</evidence>
<dbReference type="InterPro" id="IPR041982">
    <property type="entry name" value="Ribosomal_eS4_KOW"/>
</dbReference>
<dbReference type="Gene3D" id="3.10.290.10">
    <property type="entry name" value="RNA-binding S4 domain"/>
    <property type="match status" value="1"/>
</dbReference>
<comment type="similarity">
    <text evidence="1 7">Belongs to the eukaryotic ribosomal protein eS4 family.</text>
</comment>
<evidence type="ECO:0000256" key="4">
    <source>
        <dbReference type="ARBA" id="ARBA00022980"/>
    </source>
</evidence>
<evidence type="ECO:0000259" key="9">
    <source>
        <dbReference type="Pfam" id="PF01479"/>
    </source>
</evidence>
<dbReference type="AlphaFoldDB" id="A1RWS3"/>
<evidence type="ECO:0000256" key="7">
    <source>
        <dbReference type="HAMAP-Rule" id="MF_00485"/>
    </source>
</evidence>
<dbReference type="InterPro" id="IPR002942">
    <property type="entry name" value="S4_RNA-bd"/>
</dbReference>
<dbReference type="InterPro" id="IPR013843">
    <property type="entry name" value="Ribosomal_eS4_N"/>
</dbReference>
<evidence type="ECO:0000256" key="3">
    <source>
        <dbReference type="ARBA" id="ARBA00022884"/>
    </source>
</evidence>
<dbReference type="Gene3D" id="2.40.50.740">
    <property type="match status" value="1"/>
</dbReference>
<evidence type="ECO:0000313" key="11">
    <source>
        <dbReference type="EMBL" id="ABL77653.1"/>
    </source>
</evidence>
<dbReference type="PANTHER" id="PTHR11581:SF0">
    <property type="entry name" value="SMALL RIBOSOMAL SUBUNIT PROTEIN ES4"/>
    <property type="match status" value="1"/>
</dbReference>
<dbReference type="GeneID" id="4601470"/>
<dbReference type="InterPro" id="IPR000876">
    <property type="entry name" value="Ribosomal_eS4"/>
</dbReference>
<sequence>MGRKVKGSLRHLRRSVAPPFWPIKRKEYVWTVKPSPGPHSLLSSIPIGIVLRDVFGYAKTMKEARRILASRVIEVDGRVVTDYKFPVGLMDVLHIIPEEKYYRVVPDPARKLRFVEIKPEEAGYKLAQIRRKMTVKNGDLQFTLHDGRNVLIRKGSEAYSTAISYKTYDALLITIPRQSIVSHVPFEVGTLAIVVDGRNVGFMGRINAIQQVFKRSRALVELEDASGAKSRTILQYVLPVGKEKPLVTVTA</sequence>
<dbReference type="InterPro" id="IPR036986">
    <property type="entry name" value="S4_RNA-bd_sf"/>
</dbReference>
<reference evidence="12" key="1">
    <citation type="journal article" date="2008" name="J. Bacteriol.">
        <title>Genome sequence of Thermofilum pendens reveals an exceptional loss of biosynthetic pathways without genome reduction.</title>
        <authorList>
            <person name="Anderson I."/>
            <person name="Rodriguez J."/>
            <person name="Susanti D."/>
            <person name="Porat I."/>
            <person name="Reich C."/>
            <person name="Ulrich L.E."/>
            <person name="Elkins J.G."/>
            <person name="Mavromatis K."/>
            <person name="Lykidis A."/>
            <person name="Kim E."/>
            <person name="Thompson L.S."/>
            <person name="Nolan M."/>
            <person name="Land M."/>
            <person name="Copeland A."/>
            <person name="Lapidus A."/>
            <person name="Lucas S."/>
            <person name="Detter C."/>
            <person name="Zhulin I.B."/>
            <person name="Olsen G.J."/>
            <person name="Whitman W."/>
            <person name="Mukhopadhyay B."/>
            <person name="Bristow J."/>
            <person name="Kyrpides N."/>
        </authorList>
    </citation>
    <scope>NUCLEOTIDE SEQUENCE [LARGE SCALE GENOMIC DNA]</scope>
    <source>
        <strain evidence="12">DSM 2475 / Hrk 5</strain>
    </source>
</reference>
<dbReference type="SUPFAM" id="SSF55174">
    <property type="entry name" value="Alpha-L RNA-binding motif"/>
    <property type="match status" value="1"/>
</dbReference>
<dbReference type="PANTHER" id="PTHR11581">
    <property type="entry name" value="30S/40S RIBOSOMAL PROTEIN S4"/>
    <property type="match status" value="1"/>
</dbReference>
<dbReference type="CDD" id="cd06087">
    <property type="entry name" value="KOW_RPS4"/>
    <property type="match status" value="1"/>
</dbReference>
<dbReference type="GO" id="GO:0006412">
    <property type="term" value="P:translation"/>
    <property type="evidence" value="ECO:0007669"/>
    <property type="project" value="UniProtKB-UniRule"/>
</dbReference>
<feature type="domain" description="RNA-binding S4" evidence="9">
    <location>
        <begin position="56"/>
        <end position="93"/>
    </location>
</feature>
<dbReference type="CDD" id="cd00165">
    <property type="entry name" value="S4"/>
    <property type="match status" value="1"/>
</dbReference>
<accession>A1RWS3</accession>
<gene>
    <name evidence="7" type="primary">rps4e</name>
    <name evidence="11" type="ordered locus">Tpen_0243</name>
</gene>
<proteinExistence type="inferred from homology"/>
<evidence type="ECO:0000256" key="6">
    <source>
        <dbReference type="ARBA" id="ARBA00035272"/>
    </source>
</evidence>
<dbReference type="EMBL" id="CP000505">
    <property type="protein sequence ID" value="ABL77653.1"/>
    <property type="molecule type" value="Genomic_DNA"/>
</dbReference>
<dbReference type="Gene3D" id="2.30.30.30">
    <property type="match status" value="1"/>
</dbReference>
<feature type="domain" description="Small ribosomal subunit protein eS4 N-terminal" evidence="10">
    <location>
        <begin position="6"/>
        <end position="41"/>
    </location>
</feature>
<dbReference type="Pfam" id="PF08071">
    <property type="entry name" value="RS4NT"/>
    <property type="match status" value="1"/>
</dbReference>
<dbReference type="PIRSF" id="PIRSF002116">
    <property type="entry name" value="Ribosomal_S4"/>
    <property type="match status" value="1"/>
</dbReference>
<evidence type="ECO:0000259" key="10">
    <source>
        <dbReference type="Pfam" id="PF08071"/>
    </source>
</evidence>
<dbReference type="OrthoDB" id="372073at2157"/>
<dbReference type="Proteomes" id="UP000000641">
    <property type="component" value="Chromosome"/>
</dbReference>
<evidence type="ECO:0000259" key="8">
    <source>
        <dbReference type="Pfam" id="PF00900"/>
    </source>
</evidence>
<evidence type="ECO:0000256" key="1">
    <source>
        <dbReference type="ARBA" id="ARBA00007500"/>
    </source>
</evidence>
<dbReference type="InterPro" id="IPR038237">
    <property type="entry name" value="Ribosomal_eS4_central_sf"/>
</dbReference>
<dbReference type="FunFam" id="3.10.290.10:FF:000002">
    <property type="entry name" value="40S ribosomal protein S4"/>
    <property type="match status" value="1"/>
</dbReference>
<dbReference type="Pfam" id="PF01479">
    <property type="entry name" value="S4"/>
    <property type="match status" value="1"/>
</dbReference>
<dbReference type="InterPro" id="IPR014722">
    <property type="entry name" value="Rib_uL2_dom2"/>
</dbReference>
<dbReference type="EnsemblBacteria" id="ABL77653">
    <property type="protein sequence ID" value="ABL77653"/>
    <property type="gene ID" value="Tpen_0243"/>
</dbReference>
<dbReference type="GO" id="GO:0022627">
    <property type="term" value="C:cytosolic small ribosomal subunit"/>
    <property type="evidence" value="ECO:0007669"/>
    <property type="project" value="TreeGrafter"/>
</dbReference>
<evidence type="ECO:0000313" key="12">
    <source>
        <dbReference type="Proteomes" id="UP000000641"/>
    </source>
</evidence>
<keyword evidence="5 7" id="KW-0687">Ribonucleoprotein</keyword>